<gene>
    <name evidence="1" type="ORF">PSHT_15510</name>
</gene>
<reference evidence="2" key="3">
    <citation type="journal article" date="2018" name="Mol. Plant Microbe Interact.">
        <title>Genome sequence resources for the wheat stripe rust pathogen (Puccinia striiformis f. sp. tritici) and the barley stripe rust pathogen (Puccinia striiformis f. sp. hordei).</title>
        <authorList>
            <person name="Xia C."/>
            <person name="Wang M."/>
            <person name="Yin C."/>
            <person name="Cornejo O.E."/>
            <person name="Hulbert S.H."/>
            <person name="Chen X."/>
        </authorList>
    </citation>
    <scope>NUCLEOTIDE SEQUENCE [LARGE SCALE GENOMIC DNA]</scope>
    <source>
        <strain evidence="2">93TX-2</strain>
    </source>
</reference>
<organism evidence="1 2">
    <name type="scientific">Puccinia striiformis</name>
    <dbReference type="NCBI Taxonomy" id="27350"/>
    <lineage>
        <taxon>Eukaryota</taxon>
        <taxon>Fungi</taxon>
        <taxon>Dikarya</taxon>
        <taxon>Basidiomycota</taxon>
        <taxon>Pucciniomycotina</taxon>
        <taxon>Pucciniomycetes</taxon>
        <taxon>Pucciniales</taxon>
        <taxon>Pucciniaceae</taxon>
        <taxon>Puccinia</taxon>
    </lineage>
</organism>
<keyword evidence="2" id="KW-1185">Reference proteome</keyword>
<name>A0A2S4UEI0_9BASI</name>
<reference evidence="2" key="2">
    <citation type="journal article" date="2018" name="BMC Genomics">
        <title>Genomic insights into host adaptation between the wheat stripe rust pathogen (Puccinia striiformis f. sp. tritici) and the barley stripe rust pathogen (Puccinia striiformis f. sp. hordei).</title>
        <authorList>
            <person name="Xia C."/>
            <person name="Wang M."/>
            <person name="Yin C."/>
            <person name="Cornejo O.E."/>
            <person name="Hulbert S.H."/>
            <person name="Chen X."/>
        </authorList>
    </citation>
    <scope>NUCLEOTIDE SEQUENCE [LARGE SCALE GENOMIC DNA]</scope>
    <source>
        <strain evidence="2">93TX-2</strain>
    </source>
</reference>
<reference evidence="1 2" key="1">
    <citation type="submission" date="2017-12" db="EMBL/GenBank/DDBJ databases">
        <title>Gene loss provides genomic basis for host adaptation in cereal stripe rust fungi.</title>
        <authorList>
            <person name="Xia C."/>
        </authorList>
    </citation>
    <scope>NUCLEOTIDE SEQUENCE [LARGE SCALE GENOMIC DNA]</scope>
    <source>
        <strain evidence="1 2">93TX-2</strain>
    </source>
</reference>
<dbReference type="VEuPathDB" id="FungiDB:PSTT_15097"/>
<dbReference type="AlphaFoldDB" id="A0A2S4UEI0"/>
<evidence type="ECO:0000313" key="1">
    <source>
        <dbReference type="EMBL" id="POV95702.1"/>
    </source>
</evidence>
<dbReference type="Proteomes" id="UP000238274">
    <property type="component" value="Unassembled WGS sequence"/>
</dbReference>
<accession>A0A2S4UEI0</accession>
<dbReference type="EMBL" id="PKSM01000403">
    <property type="protein sequence ID" value="POV95702.1"/>
    <property type="molecule type" value="Genomic_DNA"/>
</dbReference>
<comment type="caution">
    <text evidence="1">The sequence shown here is derived from an EMBL/GenBank/DDBJ whole genome shotgun (WGS) entry which is preliminary data.</text>
</comment>
<evidence type="ECO:0000313" key="2">
    <source>
        <dbReference type="Proteomes" id="UP000238274"/>
    </source>
</evidence>
<sequence>MAHTTSSSKGSAVSKNLTVAQQEWLDGVIACMKEQIRTELEPDNDPRTPLEKVLADDHALQNMHYYYDGVMQEAQFMQLGSSQMPNFYALWVARRAELGRGEYFSPTCAPGPCTTHQCFQTGPPLTKEQTTAYNSAIATGEIPAGHKE</sequence>
<dbReference type="VEuPathDB" id="FungiDB:PSHT_15510"/>
<proteinExistence type="predicted"/>
<protein>
    <submittedName>
        <fullName evidence="1">Uncharacterized protein</fullName>
    </submittedName>
</protein>